<dbReference type="SUPFAM" id="SSF55961">
    <property type="entry name" value="Bet v1-like"/>
    <property type="match status" value="1"/>
</dbReference>
<organism evidence="1 2">
    <name type="scientific">Micromonospora zhanjiangensis</name>
    <dbReference type="NCBI Taxonomy" id="1522057"/>
    <lineage>
        <taxon>Bacteria</taxon>
        <taxon>Bacillati</taxon>
        <taxon>Actinomycetota</taxon>
        <taxon>Actinomycetes</taxon>
        <taxon>Micromonosporales</taxon>
        <taxon>Micromonosporaceae</taxon>
        <taxon>Micromonospora</taxon>
    </lineage>
</organism>
<evidence type="ECO:0000313" key="1">
    <source>
        <dbReference type="EMBL" id="MFC4109011.1"/>
    </source>
</evidence>
<name>A0ABV8KS75_9ACTN</name>
<dbReference type="CDD" id="cd07822">
    <property type="entry name" value="SRPBCC_4"/>
    <property type="match status" value="1"/>
</dbReference>
<comment type="caution">
    <text evidence="1">The sequence shown here is derived from an EMBL/GenBank/DDBJ whole genome shotgun (WGS) entry which is preliminary data.</text>
</comment>
<dbReference type="Proteomes" id="UP001595868">
    <property type="component" value="Unassembled WGS sequence"/>
</dbReference>
<proteinExistence type="predicted"/>
<dbReference type="InterPro" id="IPR019587">
    <property type="entry name" value="Polyketide_cyclase/dehydratase"/>
</dbReference>
<dbReference type="Pfam" id="PF10604">
    <property type="entry name" value="Polyketide_cyc2"/>
    <property type="match status" value="1"/>
</dbReference>
<sequence length="160" mass="18002">MTGRLRAWCTRAVSTTVDIDRPAAEVWAVLIDFGGYPEWNPQIRRAEGELVPGRRVTFHMHPPIGPPIRIRPRVLIVDPGHELRLRGSLPGVFGGEHWFTLEPIDDGYGTHVTQGETYRGLIVPLLGRVIAASLISFQRHNAALKRRVETISTDRQREPS</sequence>
<dbReference type="PANTHER" id="PTHR36166">
    <property type="entry name" value="CHROMOSOME 9, WHOLE GENOME SHOTGUN SEQUENCE"/>
    <property type="match status" value="1"/>
</dbReference>
<dbReference type="Gene3D" id="3.30.530.20">
    <property type="match status" value="1"/>
</dbReference>
<dbReference type="RefSeq" id="WP_377549936.1">
    <property type="nucleotide sequence ID" value="NZ_JBHSBN010000020.1"/>
</dbReference>
<protein>
    <submittedName>
        <fullName evidence="1">SRPBCC family protein</fullName>
    </submittedName>
</protein>
<keyword evidence="2" id="KW-1185">Reference proteome</keyword>
<dbReference type="PANTHER" id="PTHR36166:SF1">
    <property type="entry name" value="SRPBCC DOMAIN-CONTAINING PROTEIN"/>
    <property type="match status" value="1"/>
</dbReference>
<accession>A0ABV8KS75</accession>
<evidence type="ECO:0000313" key="2">
    <source>
        <dbReference type="Proteomes" id="UP001595868"/>
    </source>
</evidence>
<gene>
    <name evidence="1" type="ORF">ACFOX0_24160</name>
</gene>
<dbReference type="EMBL" id="JBHSBN010000020">
    <property type="protein sequence ID" value="MFC4109011.1"/>
    <property type="molecule type" value="Genomic_DNA"/>
</dbReference>
<dbReference type="InterPro" id="IPR023393">
    <property type="entry name" value="START-like_dom_sf"/>
</dbReference>
<reference evidence="2" key="1">
    <citation type="journal article" date="2019" name="Int. J. Syst. Evol. Microbiol.">
        <title>The Global Catalogue of Microorganisms (GCM) 10K type strain sequencing project: providing services to taxonomists for standard genome sequencing and annotation.</title>
        <authorList>
            <consortium name="The Broad Institute Genomics Platform"/>
            <consortium name="The Broad Institute Genome Sequencing Center for Infectious Disease"/>
            <person name="Wu L."/>
            <person name="Ma J."/>
        </authorList>
    </citation>
    <scope>NUCLEOTIDE SEQUENCE [LARGE SCALE GENOMIC DNA]</scope>
    <source>
        <strain evidence="2">2902at01</strain>
    </source>
</reference>